<proteinExistence type="inferred from homology"/>
<keyword evidence="3 6" id="KW-0255">Endonuclease</keyword>
<name>A0A2M7XDD7_9BACT</name>
<dbReference type="GO" id="GO:0004526">
    <property type="term" value="F:ribonuclease P activity"/>
    <property type="evidence" value="ECO:0007669"/>
    <property type="project" value="UniProtKB-UniRule"/>
</dbReference>
<evidence type="ECO:0000256" key="5">
    <source>
        <dbReference type="ARBA" id="ARBA00022884"/>
    </source>
</evidence>
<dbReference type="GO" id="GO:0001682">
    <property type="term" value="P:tRNA 5'-leader removal"/>
    <property type="evidence" value="ECO:0007669"/>
    <property type="project" value="UniProtKB-UniRule"/>
</dbReference>
<dbReference type="AlphaFoldDB" id="A0A2M7XDD7"/>
<evidence type="ECO:0000313" key="9">
    <source>
        <dbReference type="Proteomes" id="UP000231263"/>
    </source>
</evidence>
<evidence type="ECO:0000256" key="2">
    <source>
        <dbReference type="ARBA" id="ARBA00022722"/>
    </source>
</evidence>
<dbReference type="EC" id="3.1.26.5" evidence="6 7"/>
<comment type="catalytic activity">
    <reaction evidence="6">
        <text>Endonucleolytic cleavage of RNA, removing 5'-extranucleotides from tRNA precursor.</text>
        <dbReference type="EC" id="3.1.26.5"/>
    </reaction>
</comment>
<dbReference type="GO" id="GO:0042781">
    <property type="term" value="F:3'-tRNA processing endoribonuclease activity"/>
    <property type="evidence" value="ECO:0007669"/>
    <property type="project" value="TreeGrafter"/>
</dbReference>
<dbReference type="InterPro" id="IPR014721">
    <property type="entry name" value="Ribsml_uS5_D2-typ_fold_subgr"/>
</dbReference>
<keyword evidence="5 6" id="KW-0694">RNA-binding</keyword>
<dbReference type="SUPFAM" id="SSF54211">
    <property type="entry name" value="Ribosomal protein S5 domain 2-like"/>
    <property type="match status" value="1"/>
</dbReference>
<keyword evidence="2 6" id="KW-0540">Nuclease</keyword>
<dbReference type="Gene3D" id="3.30.230.10">
    <property type="match status" value="1"/>
</dbReference>
<accession>A0A2M7XDD7</accession>
<keyword evidence="1 6" id="KW-0819">tRNA processing</keyword>
<comment type="function">
    <text evidence="6">RNaseP catalyzes the removal of the 5'-leader sequence from pre-tRNA to produce the mature 5'-terminus. It can also cleave other RNA substrates such as 4.5S RNA. The protein component plays an auxiliary but essential role in vivo by binding to the 5'-leader sequence and broadening the substrate specificity of the ribozyme.</text>
</comment>
<evidence type="ECO:0000313" key="8">
    <source>
        <dbReference type="EMBL" id="PJA45901.1"/>
    </source>
</evidence>
<dbReference type="EMBL" id="PFWT01000023">
    <property type="protein sequence ID" value="PJA45901.1"/>
    <property type="molecule type" value="Genomic_DNA"/>
</dbReference>
<dbReference type="PANTHER" id="PTHR33992:SF1">
    <property type="entry name" value="RIBONUCLEASE P PROTEIN COMPONENT"/>
    <property type="match status" value="1"/>
</dbReference>
<dbReference type="InterPro" id="IPR020568">
    <property type="entry name" value="Ribosomal_Su5_D2-typ_SF"/>
</dbReference>
<evidence type="ECO:0000256" key="7">
    <source>
        <dbReference type="NCBIfam" id="TIGR00188"/>
    </source>
</evidence>
<evidence type="ECO:0000256" key="1">
    <source>
        <dbReference type="ARBA" id="ARBA00022694"/>
    </source>
</evidence>
<dbReference type="Proteomes" id="UP000231263">
    <property type="component" value="Unassembled WGS sequence"/>
</dbReference>
<dbReference type="GO" id="GO:0030677">
    <property type="term" value="C:ribonuclease P complex"/>
    <property type="evidence" value="ECO:0007669"/>
    <property type="project" value="TreeGrafter"/>
</dbReference>
<comment type="similarity">
    <text evidence="6">Belongs to the RnpA family.</text>
</comment>
<comment type="caution">
    <text evidence="8">The sequence shown here is derived from an EMBL/GenBank/DDBJ whole genome shotgun (WGS) entry which is preliminary data.</text>
</comment>
<dbReference type="GO" id="GO:0000049">
    <property type="term" value="F:tRNA binding"/>
    <property type="evidence" value="ECO:0007669"/>
    <property type="project" value="UniProtKB-UniRule"/>
</dbReference>
<dbReference type="NCBIfam" id="TIGR00188">
    <property type="entry name" value="rnpA"/>
    <property type="match status" value="1"/>
</dbReference>
<protein>
    <recommendedName>
        <fullName evidence="6 7">Ribonuclease P protein component</fullName>
        <shortName evidence="6">RNase P protein</shortName>
        <shortName evidence="6">RNaseP protein</shortName>
        <ecNumber evidence="6 7">3.1.26.5</ecNumber>
    </recommendedName>
    <alternativeName>
        <fullName evidence="6">Protein C5</fullName>
    </alternativeName>
</protein>
<organism evidence="8 9">
    <name type="scientific">Candidatus Uhrbacteria bacterium CG_4_9_14_3_um_filter_41_35</name>
    <dbReference type="NCBI Taxonomy" id="1975034"/>
    <lineage>
        <taxon>Bacteria</taxon>
        <taxon>Candidatus Uhriibacteriota</taxon>
    </lineage>
</organism>
<evidence type="ECO:0000256" key="4">
    <source>
        <dbReference type="ARBA" id="ARBA00022801"/>
    </source>
</evidence>
<dbReference type="Pfam" id="PF00825">
    <property type="entry name" value="Ribonuclease_P"/>
    <property type="match status" value="1"/>
</dbReference>
<reference evidence="9" key="1">
    <citation type="submission" date="2017-09" db="EMBL/GenBank/DDBJ databases">
        <title>Depth-based differentiation of microbial function through sediment-hosted aquifers and enrichment of novel symbionts in the deep terrestrial subsurface.</title>
        <authorList>
            <person name="Probst A.J."/>
            <person name="Ladd B."/>
            <person name="Jarett J.K."/>
            <person name="Geller-Mcgrath D.E."/>
            <person name="Sieber C.M.K."/>
            <person name="Emerson J.B."/>
            <person name="Anantharaman K."/>
            <person name="Thomas B.C."/>
            <person name="Malmstrom R."/>
            <person name="Stieglmeier M."/>
            <person name="Klingl A."/>
            <person name="Woyke T."/>
            <person name="Ryan C.M."/>
            <person name="Banfield J.F."/>
        </authorList>
    </citation>
    <scope>NUCLEOTIDE SEQUENCE [LARGE SCALE GENOMIC DNA]</scope>
</reference>
<dbReference type="InterPro" id="IPR000100">
    <property type="entry name" value="RNase_P"/>
</dbReference>
<comment type="subunit">
    <text evidence="6">Consists of a catalytic RNA component (M1 or rnpB) and a protein subunit.</text>
</comment>
<dbReference type="HAMAP" id="MF_00227">
    <property type="entry name" value="RNase_P"/>
    <property type="match status" value="1"/>
</dbReference>
<sequence length="113" mass="13069">MLKLENRLKHEKDFDLVYKKGKSVFDKVAGVKFKPNNLEYSRFAIVVGLKVSKKAVERNRIKRQYREIIRLNLDKITPGYDIIVLTSKEVMTANYDGMQKGLLAVLKRAKLLA</sequence>
<gene>
    <name evidence="6 8" type="primary">rnpA</name>
    <name evidence="8" type="ORF">CO173_04280</name>
</gene>
<keyword evidence="4 6" id="KW-0378">Hydrolase</keyword>
<evidence type="ECO:0000256" key="3">
    <source>
        <dbReference type="ARBA" id="ARBA00022759"/>
    </source>
</evidence>
<evidence type="ECO:0000256" key="6">
    <source>
        <dbReference type="HAMAP-Rule" id="MF_00227"/>
    </source>
</evidence>
<dbReference type="PANTHER" id="PTHR33992">
    <property type="entry name" value="RIBONUCLEASE P PROTEIN COMPONENT"/>
    <property type="match status" value="1"/>
</dbReference>